<evidence type="ECO:0000313" key="1">
    <source>
        <dbReference type="EMBL" id="GIG09240.1"/>
    </source>
</evidence>
<dbReference type="EMBL" id="BONI01000061">
    <property type="protein sequence ID" value="GIG09240.1"/>
    <property type="molecule type" value="Genomic_DNA"/>
</dbReference>
<dbReference type="Proteomes" id="UP000630887">
    <property type="component" value="Unassembled WGS sequence"/>
</dbReference>
<protein>
    <submittedName>
        <fullName evidence="1">Uncharacterized protein</fullName>
    </submittedName>
</protein>
<comment type="caution">
    <text evidence="1">The sequence shown here is derived from an EMBL/GenBank/DDBJ whole genome shotgun (WGS) entry which is preliminary data.</text>
</comment>
<sequence>MSTPTDPVLWHHVLLRLSGRIPDGMLAEARGLLAEGRLVEVAERVGGWLAALAPVLPADEAILVGAPPARGEETIPPYGLAPVGPEALIEHGDEIPSCLDLTVPADPAGDRHRTDLPDVAVAEAAARLPAVCGVWRVWRYPTADTPWAEPRRMYLVELSADAADRLPEVTGRLQTALAAAGMADPLVECYADPDRLPVFHRHARAFGALLWAAREAEPIRLARVFDGADPVTGPYFDLFHPRVADDADRERTLAYLDAGTPLLATSSLLADVVAPERGEVVPMTFRTDGRWIWPDAVAYYLAQHRLAPDPDLAAWIRAAGFTAPAVDGVAVHRATMALFTPAPEPNQAAG</sequence>
<gene>
    <name evidence="1" type="ORF">Cco03nite_59400</name>
</gene>
<organism evidence="1 2">
    <name type="scientific">Catellatospora coxensis</name>
    <dbReference type="NCBI Taxonomy" id="310354"/>
    <lineage>
        <taxon>Bacteria</taxon>
        <taxon>Bacillati</taxon>
        <taxon>Actinomycetota</taxon>
        <taxon>Actinomycetes</taxon>
        <taxon>Micromonosporales</taxon>
        <taxon>Micromonosporaceae</taxon>
        <taxon>Catellatospora</taxon>
    </lineage>
</organism>
<proteinExistence type="predicted"/>
<accession>A0A8J3LAK7</accession>
<reference evidence="1 2" key="1">
    <citation type="submission" date="2021-01" db="EMBL/GenBank/DDBJ databases">
        <title>Whole genome shotgun sequence of Catellatospora coxensis NBRC 107359.</title>
        <authorList>
            <person name="Komaki H."/>
            <person name="Tamura T."/>
        </authorList>
    </citation>
    <scope>NUCLEOTIDE SEQUENCE [LARGE SCALE GENOMIC DNA]</scope>
    <source>
        <strain evidence="1 2">NBRC 107359</strain>
    </source>
</reference>
<name>A0A8J3LAK7_9ACTN</name>
<dbReference type="RefSeq" id="WP_203695995.1">
    <property type="nucleotide sequence ID" value="NZ_BAAALC010000067.1"/>
</dbReference>
<dbReference type="AlphaFoldDB" id="A0A8J3LAK7"/>
<evidence type="ECO:0000313" key="2">
    <source>
        <dbReference type="Proteomes" id="UP000630887"/>
    </source>
</evidence>
<keyword evidence="2" id="KW-1185">Reference proteome</keyword>